<dbReference type="Proteomes" id="UP000094969">
    <property type="component" value="Chromosome"/>
</dbReference>
<evidence type="ECO:0000256" key="1">
    <source>
        <dbReference type="SAM" id="MobiDB-lite"/>
    </source>
</evidence>
<feature type="region of interest" description="Disordered" evidence="1">
    <location>
        <begin position="42"/>
        <end position="80"/>
    </location>
</feature>
<proteinExistence type="predicted"/>
<dbReference type="RefSeq" id="WP_069690544.1">
    <property type="nucleotide sequence ID" value="NZ_CP017147.1"/>
</dbReference>
<name>A0A1D7U1T8_9HYPH</name>
<dbReference type="EMBL" id="CP017147">
    <property type="protein sequence ID" value="AOO81330.1"/>
    <property type="molecule type" value="Genomic_DNA"/>
</dbReference>
<reference evidence="2 3" key="1">
    <citation type="journal article" date="2015" name="Antonie Van Leeuwenhoek">
        <title>Bosea vaviloviae sp. nov., a new species of slow-growing rhizobia isolated from nodules of the relict species Vavilovia formosa (Stev.) Fed.</title>
        <authorList>
            <person name="Safronova V.I."/>
            <person name="Kuznetsova I.G."/>
            <person name="Sazanova A.L."/>
            <person name="Kimeklis A.K."/>
            <person name="Belimov A.A."/>
            <person name="Andronov E.E."/>
            <person name="Pinaev A.G."/>
            <person name="Chizhevskaya E.P."/>
            <person name="Pukhaev A.R."/>
            <person name="Popov K.P."/>
            <person name="Willems A."/>
            <person name="Tikhonovich I.A."/>
        </authorList>
    </citation>
    <scope>NUCLEOTIDE SEQUENCE [LARGE SCALE GENOMIC DNA]</scope>
    <source>
        <strain evidence="2 3">Vaf18</strain>
    </source>
</reference>
<dbReference type="OrthoDB" id="8163161at2"/>
<keyword evidence="3" id="KW-1185">Reference proteome</keyword>
<evidence type="ECO:0000313" key="3">
    <source>
        <dbReference type="Proteomes" id="UP000094969"/>
    </source>
</evidence>
<feature type="compositionally biased region" description="Basic and acidic residues" evidence="1">
    <location>
        <begin position="42"/>
        <end position="51"/>
    </location>
</feature>
<evidence type="ECO:0000313" key="2">
    <source>
        <dbReference type="EMBL" id="AOO81330.1"/>
    </source>
</evidence>
<dbReference type="AlphaFoldDB" id="A0A1D7U1T8"/>
<gene>
    <name evidence="2" type="ORF">BHK69_13420</name>
</gene>
<protein>
    <submittedName>
        <fullName evidence="2">Uncharacterized protein</fullName>
    </submittedName>
</protein>
<dbReference type="KEGG" id="bvv:BHK69_13420"/>
<organism evidence="2 3">
    <name type="scientific">Bosea vaviloviae</name>
    <dbReference type="NCBI Taxonomy" id="1526658"/>
    <lineage>
        <taxon>Bacteria</taxon>
        <taxon>Pseudomonadati</taxon>
        <taxon>Pseudomonadota</taxon>
        <taxon>Alphaproteobacteria</taxon>
        <taxon>Hyphomicrobiales</taxon>
        <taxon>Boseaceae</taxon>
        <taxon>Bosea</taxon>
    </lineage>
</organism>
<sequence length="80" mass="8349">MIANKAEYEAAAARANALSDAPEGSPAAQELATLVAELRQWDEAHKGENSHGPEPVAGLNRPDDMSVSGLPGNIGKLKKD</sequence>
<accession>A0A1D7U1T8</accession>